<feature type="compositionally biased region" description="Polar residues" evidence="1">
    <location>
        <begin position="51"/>
        <end position="61"/>
    </location>
</feature>
<sequence length="61" mass="6953">MTVAIKSVESQAAARANTNNKAIMSKGNSVSKRREFHKFTQAHPSPWPYKQSYNKTHILQH</sequence>
<evidence type="ECO:0000313" key="3">
    <source>
        <dbReference type="Proteomes" id="UP000188268"/>
    </source>
</evidence>
<feature type="region of interest" description="Disordered" evidence="1">
    <location>
        <begin position="39"/>
        <end position="61"/>
    </location>
</feature>
<gene>
    <name evidence="2" type="ORF">CCACVL1_03639</name>
</gene>
<name>A0A1R3JY81_COCAP</name>
<accession>A0A1R3JY81</accession>
<dbReference type="AlphaFoldDB" id="A0A1R3JY81"/>
<protein>
    <submittedName>
        <fullName evidence="2">Uncharacterized protein</fullName>
    </submittedName>
</protein>
<dbReference type="Proteomes" id="UP000188268">
    <property type="component" value="Unassembled WGS sequence"/>
</dbReference>
<dbReference type="Gramene" id="OMO99784">
    <property type="protein sequence ID" value="OMO99784"/>
    <property type="gene ID" value="CCACVL1_03639"/>
</dbReference>
<proteinExistence type="predicted"/>
<organism evidence="2 3">
    <name type="scientific">Corchorus capsularis</name>
    <name type="common">Jute</name>
    <dbReference type="NCBI Taxonomy" id="210143"/>
    <lineage>
        <taxon>Eukaryota</taxon>
        <taxon>Viridiplantae</taxon>
        <taxon>Streptophyta</taxon>
        <taxon>Embryophyta</taxon>
        <taxon>Tracheophyta</taxon>
        <taxon>Spermatophyta</taxon>
        <taxon>Magnoliopsida</taxon>
        <taxon>eudicotyledons</taxon>
        <taxon>Gunneridae</taxon>
        <taxon>Pentapetalae</taxon>
        <taxon>rosids</taxon>
        <taxon>malvids</taxon>
        <taxon>Malvales</taxon>
        <taxon>Malvaceae</taxon>
        <taxon>Grewioideae</taxon>
        <taxon>Apeibeae</taxon>
        <taxon>Corchorus</taxon>
    </lineage>
</organism>
<dbReference type="EMBL" id="AWWV01006790">
    <property type="protein sequence ID" value="OMO99784.1"/>
    <property type="molecule type" value="Genomic_DNA"/>
</dbReference>
<reference evidence="2 3" key="1">
    <citation type="submission" date="2013-09" db="EMBL/GenBank/DDBJ databases">
        <title>Corchorus capsularis genome sequencing.</title>
        <authorList>
            <person name="Alam M."/>
            <person name="Haque M.S."/>
            <person name="Islam M.S."/>
            <person name="Emdad E.M."/>
            <person name="Islam M.M."/>
            <person name="Ahmed B."/>
            <person name="Halim A."/>
            <person name="Hossen Q.M.M."/>
            <person name="Hossain M.Z."/>
            <person name="Ahmed R."/>
            <person name="Khan M.M."/>
            <person name="Islam R."/>
            <person name="Rashid M.M."/>
            <person name="Khan S.A."/>
            <person name="Rahman M.S."/>
            <person name="Alam M."/>
        </authorList>
    </citation>
    <scope>NUCLEOTIDE SEQUENCE [LARGE SCALE GENOMIC DNA]</scope>
    <source>
        <strain evidence="3">cv. CVL-1</strain>
        <tissue evidence="2">Whole seedling</tissue>
    </source>
</reference>
<comment type="caution">
    <text evidence="2">The sequence shown here is derived from an EMBL/GenBank/DDBJ whole genome shotgun (WGS) entry which is preliminary data.</text>
</comment>
<evidence type="ECO:0000313" key="2">
    <source>
        <dbReference type="EMBL" id="OMO99784.1"/>
    </source>
</evidence>
<evidence type="ECO:0000256" key="1">
    <source>
        <dbReference type="SAM" id="MobiDB-lite"/>
    </source>
</evidence>
<keyword evidence="3" id="KW-1185">Reference proteome</keyword>